<evidence type="ECO:0000256" key="4">
    <source>
        <dbReference type="ARBA" id="ARBA00071824"/>
    </source>
</evidence>
<protein>
    <recommendedName>
        <fullName evidence="4">Sporulation initiation inhibitor protein Soj</fullName>
    </recommendedName>
</protein>
<evidence type="ECO:0000313" key="8">
    <source>
        <dbReference type="Proteomes" id="UP000196710"/>
    </source>
</evidence>
<dbReference type="InterPro" id="IPR025669">
    <property type="entry name" value="AAA_dom"/>
</dbReference>
<sequence>MNAKSKVIAICNQKGGVGKTVTTVNLGIGLARQGKRVLLVDVDAQGSLTASLGYQHPDQLEETISTVLGKVIEDKPLLPGEGIIHHKEGVDLLPANIDLAAIEVTLVNIMSRETILREYLNTVRDQYDIILLDCCPSLGMLTINALSAADTLIIPMMAHYLSLKGMEQLMRTIGKVKRQINPNLTISGILVTMADMRTTYSQEIVELLRNSYGSQLKIFDAIIPRSIRAAETSAEGKSIFLHDPSGKVSAAYEALTLEVAS</sequence>
<dbReference type="KEGG" id="amur:ADH66_12405"/>
<dbReference type="PANTHER" id="PTHR13696:SF99">
    <property type="entry name" value="COBYRINIC ACID AC-DIAMIDE SYNTHASE"/>
    <property type="match status" value="1"/>
</dbReference>
<accession>A0A1Z2XSJ2</accession>
<reference evidence="8" key="2">
    <citation type="submission" date="2017-05" db="EMBL/GenBank/DDBJ databases">
        <title>Improved OligoMM genomes.</title>
        <authorList>
            <person name="Garzetti D."/>
        </authorList>
    </citation>
    <scope>NUCLEOTIDE SEQUENCE [LARGE SCALE GENOMIC DNA]</scope>
    <source>
        <strain evidence="8">KB18</strain>
    </source>
</reference>
<dbReference type="PANTHER" id="PTHR13696">
    <property type="entry name" value="P-LOOP CONTAINING NUCLEOSIDE TRIPHOSPHATE HYDROLASE"/>
    <property type="match status" value="1"/>
</dbReference>
<dbReference type="Proteomes" id="UP000196710">
    <property type="component" value="Chromosome"/>
</dbReference>
<comment type="similarity">
    <text evidence="1">Belongs to the ParA family.</text>
</comment>
<dbReference type="EMBL" id="CP065321">
    <property type="protein sequence ID" value="QQR30647.1"/>
    <property type="molecule type" value="Genomic_DNA"/>
</dbReference>
<proteinExistence type="inferred from homology"/>
<dbReference type="Pfam" id="PF13614">
    <property type="entry name" value="AAA_31"/>
    <property type="match status" value="1"/>
</dbReference>
<reference evidence="7 9" key="3">
    <citation type="submission" date="2020-11" db="EMBL/GenBank/DDBJ databases">
        <title>Closed and high quality bacterial genomes of the OMM12 community.</title>
        <authorList>
            <person name="Marbouty M."/>
            <person name="Lamy-Besnier Q."/>
            <person name="Debarbieux L."/>
            <person name="Koszul R."/>
        </authorList>
    </citation>
    <scope>NUCLEOTIDE SEQUENCE [LARGE SCALE GENOMIC DNA]</scope>
    <source>
        <strain evidence="7 9">KB18</strain>
    </source>
</reference>
<dbReference type="SUPFAM" id="SSF52540">
    <property type="entry name" value="P-loop containing nucleoside triphosphate hydrolases"/>
    <property type="match status" value="1"/>
</dbReference>
<dbReference type="EMBL" id="CP021422">
    <property type="protein sequence ID" value="ASB41385.1"/>
    <property type="molecule type" value="Genomic_DNA"/>
</dbReference>
<dbReference type="InterPro" id="IPR027417">
    <property type="entry name" value="P-loop_NTPase"/>
</dbReference>
<gene>
    <name evidence="6" type="ORF">ADH66_12405</name>
    <name evidence="7" type="ORF">I5Q82_02715</name>
</gene>
<dbReference type="AlphaFoldDB" id="A0A1Z2XSJ2"/>
<dbReference type="InterPro" id="IPR050678">
    <property type="entry name" value="DNA_Partitioning_ATPase"/>
</dbReference>
<dbReference type="PIRSF" id="PIRSF009320">
    <property type="entry name" value="Nuc_binding_HP_1000"/>
    <property type="match status" value="1"/>
</dbReference>
<keyword evidence="8" id="KW-1185">Reference proteome</keyword>
<evidence type="ECO:0000256" key="3">
    <source>
        <dbReference type="ARBA" id="ARBA00062323"/>
    </source>
</evidence>
<reference evidence="6" key="1">
    <citation type="journal article" date="2017" name="Genome Announc.">
        <title>High-Quality Whole-Genome Sequences of the Oligo-Mouse-Microbiota Bacterial Community.</title>
        <authorList>
            <person name="Garzetti D."/>
            <person name="Brugiroux S."/>
            <person name="Bunk B."/>
            <person name="Pukall R."/>
            <person name="McCoy K.D."/>
            <person name="Macpherson A.J."/>
            <person name="Stecher B."/>
        </authorList>
    </citation>
    <scope>NUCLEOTIDE SEQUENCE</scope>
    <source>
        <strain evidence="6">KB18</strain>
    </source>
</reference>
<comment type="catalytic activity">
    <reaction evidence="2">
        <text>ATP + H2O = ADP + phosphate + H(+)</text>
        <dbReference type="Rhea" id="RHEA:13065"/>
        <dbReference type="ChEBI" id="CHEBI:15377"/>
        <dbReference type="ChEBI" id="CHEBI:15378"/>
        <dbReference type="ChEBI" id="CHEBI:30616"/>
        <dbReference type="ChEBI" id="CHEBI:43474"/>
        <dbReference type="ChEBI" id="CHEBI:456216"/>
    </reaction>
</comment>
<dbReference type="Proteomes" id="UP000596035">
    <property type="component" value="Chromosome"/>
</dbReference>
<dbReference type="CDD" id="cd02042">
    <property type="entry name" value="ParAB_family"/>
    <property type="match status" value="1"/>
</dbReference>
<dbReference type="RefSeq" id="WP_066540204.1">
    <property type="nucleotide sequence ID" value="NZ_CP021422.1"/>
</dbReference>
<evidence type="ECO:0000256" key="2">
    <source>
        <dbReference type="ARBA" id="ARBA00049360"/>
    </source>
</evidence>
<dbReference type="FunFam" id="3.40.50.300:FF:000285">
    <property type="entry name" value="Sporulation initiation inhibitor Soj"/>
    <property type="match status" value="1"/>
</dbReference>
<organism evidence="7 9">
    <name type="scientific">Acutalibacter muris</name>
    <dbReference type="NCBI Taxonomy" id="1796620"/>
    <lineage>
        <taxon>Bacteria</taxon>
        <taxon>Bacillati</taxon>
        <taxon>Bacillota</taxon>
        <taxon>Clostridia</taxon>
        <taxon>Eubacteriales</taxon>
        <taxon>Acutalibacteraceae</taxon>
        <taxon>Acutalibacter</taxon>
    </lineage>
</organism>
<feature type="domain" description="AAA" evidence="5">
    <location>
        <begin position="5"/>
        <end position="186"/>
    </location>
</feature>
<evidence type="ECO:0000313" key="9">
    <source>
        <dbReference type="Proteomes" id="UP000596035"/>
    </source>
</evidence>
<evidence type="ECO:0000259" key="5">
    <source>
        <dbReference type="Pfam" id="PF13614"/>
    </source>
</evidence>
<evidence type="ECO:0000256" key="1">
    <source>
        <dbReference type="ARBA" id="ARBA00006976"/>
    </source>
</evidence>
<evidence type="ECO:0000313" key="7">
    <source>
        <dbReference type="EMBL" id="QQR30647.1"/>
    </source>
</evidence>
<name>A0A1Z2XSJ2_9FIRM</name>
<evidence type="ECO:0000313" key="6">
    <source>
        <dbReference type="EMBL" id="ASB41385.1"/>
    </source>
</evidence>
<comment type="subunit">
    <text evidence="3">Dimerizes in the presence of ATP but not ADP; ATP-binding is required for double-stranded (ds)DNA-binding. Interacts with DnaA.</text>
</comment>
<dbReference type="Gene3D" id="3.40.50.300">
    <property type="entry name" value="P-loop containing nucleotide triphosphate hydrolases"/>
    <property type="match status" value="1"/>
</dbReference>